<dbReference type="AlphaFoldDB" id="A0A8J3IE02"/>
<dbReference type="PANTHER" id="PTHR43796:SF2">
    <property type="entry name" value="CARBOXYNORSPERMIDINE SYNTHASE"/>
    <property type="match status" value="1"/>
</dbReference>
<dbReference type="Gene3D" id="3.30.360.10">
    <property type="entry name" value="Dihydrodipicolinate Reductase, domain 2"/>
    <property type="match status" value="1"/>
</dbReference>
<evidence type="ECO:0000259" key="1">
    <source>
        <dbReference type="Pfam" id="PF03435"/>
    </source>
</evidence>
<protein>
    <recommendedName>
        <fullName evidence="5">Saccharopine dehydrogenase NADP binding domain-containing protein</fullName>
    </recommendedName>
</protein>
<dbReference type="Pfam" id="PF03435">
    <property type="entry name" value="Sacchrp_dh_NADP"/>
    <property type="match status" value="1"/>
</dbReference>
<dbReference type="InterPro" id="IPR005097">
    <property type="entry name" value="Sacchrp_dh_NADP-bd"/>
</dbReference>
<dbReference type="SUPFAM" id="SSF51735">
    <property type="entry name" value="NAD(P)-binding Rossmann-fold domains"/>
    <property type="match status" value="1"/>
</dbReference>
<dbReference type="PANTHER" id="PTHR43796">
    <property type="entry name" value="CARBOXYNORSPERMIDINE SYNTHASE"/>
    <property type="match status" value="1"/>
</dbReference>
<dbReference type="Pfam" id="PF16653">
    <property type="entry name" value="Sacchrp_dh_C"/>
    <property type="match status" value="1"/>
</dbReference>
<dbReference type="InterPro" id="IPR036291">
    <property type="entry name" value="NAD(P)-bd_dom_sf"/>
</dbReference>
<proteinExistence type="predicted"/>
<dbReference type="RefSeq" id="WP_220202690.1">
    <property type="nucleotide sequence ID" value="NZ_BNJK01000001.1"/>
</dbReference>
<organism evidence="3 4">
    <name type="scientific">Reticulibacter mediterranei</name>
    <dbReference type="NCBI Taxonomy" id="2778369"/>
    <lineage>
        <taxon>Bacteria</taxon>
        <taxon>Bacillati</taxon>
        <taxon>Chloroflexota</taxon>
        <taxon>Ktedonobacteria</taxon>
        <taxon>Ktedonobacterales</taxon>
        <taxon>Reticulibacteraceae</taxon>
        <taxon>Reticulibacter</taxon>
    </lineage>
</organism>
<gene>
    <name evidence="3" type="ORF">KSF_018660</name>
</gene>
<keyword evidence="4" id="KW-1185">Reference proteome</keyword>
<evidence type="ECO:0000259" key="2">
    <source>
        <dbReference type="Pfam" id="PF16653"/>
    </source>
</evidence>
<dbReference type="EMBL" id="BNJK01000001">
    <property type="protein sequence ID" value="GHO91818.1"/>
    <property type="molecule type" value="Genomic_DNA"/>
</dbReference>
<evidence type="ECO:0008006" key="5">
    <source>
        <dbReference type="Google" id="ProtNLM"/>
    </source>
</evidence>
<comment type="caution">
    <text evidence="3">The sequence shown here is derived from an EMBL/GenBank/DDBJ whole genome shotgun (WGS) entry which is preliminary data.</text>
</comment>
<feature type="domain" description="Saccharopine dehydrogenase NADP binding" evidence="1">
    <location>
        <begin position="3"/>
        <end position="125"/>
    </location>
</feature>
<name>A0A8J3IE02_9CHLR</name>
<reference evidence="3" key="1">
    <citation type="submission" date="2020-10" db="EMBL/GenBank/DDBJ databases">
        <title>Taxonomic study of unclassified bacteria belonging to the class Ktedonobacteria.</title>
        <authorList>
            <person name="Yabe S."/>
            <person name="Wang C.M."/>
            <person name="Zheng Y."/>
            <person name="Sakai Y."/>
            <person name="Cavaletti L."/>
            <person name="Monciardini P."/>
            <person name="Donadio S."/>
        </authorList>
    </citation>
    <scope>NUCLEOTIDE SEQUENCE</scope>
    <source>
        <strain evidence="3">ID150040</strain>
    </source>
</reference>
<dbReference type="Gene3D" id="3.40.50.720">
    <property type="entry name" value="NAD(P)-binding Rossmann-like Domain"/>
    <property type="match status" value="1"/>
</dbReference>
<dbReference type="Proteomes" id="UP000597444">
    <property type="component" value="Unassembled WGS sequence"/>
</dbReference>
<feature type="domain" description="Saccharopine dehydrogenase-like C-terminal" evidence="2">
    <location>
        <begin position="129"/>
        <end position="374"/>
    </location>
</feature>
<accession>A0A8J3IE02</accession>
<evidence type="ECO:0000313" key="3">
    <source>
        <dbReference type="EMBL" id="GHO91818.1"/>
    </source>
</evidence>
<sequence>MHIIVLGGAGAMGRIAVRALTEYDDVDQITLADYSEERAREVASSLANCKVQVQQIDVTDEDRLRRLLRGADVVLNAVDYAFNLYVLRACIQEKVHYADLGGLFHMTRKMLALNAEAVAVGITAIAGIGGTPGITNLLARLAVDRLDQVESIRVQLGCNDATPSQAPLVAPYSIRTILDEFTQQPQIFQDGAWYPQSPLSGQEELVFPEPVGRATAIYSLHSECATFPLSFQEKGVSYVSFKIAFPGDFMTKLKFLVDLGFGSARPIIVRGGSVVPREVLVSLLEKFPAEQVEPQDCDVLRVVTTGLADGKQLEITNQVVVLPYQRWHVSAGALDTGTPLAIAGYMLASGVITRRGVCGPELCVPTELFFRELARYMMRVETSIRPLPET</sequence>
<dbReference type="InterPro" id="IPR032095">
    <property type="entry name" value="Sacchrp_dh-like_C"/>
</dbReference>
<evidence type="ECO:0000313" key="4">
    <source>
        <dbReference type="Proteomes" id="UP000597444"/>
    </source>
</evidence>